<reference evidence="3" key="2">
    <citation type="journal article" date="2017" name="Nat. Plants">
        <title>The Aegilops tauschii genome reveals multiple impacts of transposons.</title>
        <authorList>
            <person name="Zhao G."/>
            <person name="Zou C."/>
            <person name="Li K."/>
            <person name="Wang K."/>
            <person name="Li T."/>
            <person name="Gao L."/>
            <person name="Zhang X."/>
            <person name="Wang H."/>
            <person name="Yang Z."/>
            <person name="Liu X."/>
            <person name="Jiang W."/>
            <person name="Mao L."/>
            <person name="Kong X."/>
            <person name="Jiao Y."/>
            <person name="Jia J."/>
        </authorList>
    </citation>
    <scope>NUCLEOTIDE SEQUENCE [LARGE SCALE GENOMIC DNA]</scope>
    <source>
        <strain evidence="3">cv. AL8/78</strain>
    </source>
</reference>
<reference evidence="2" key="3">
    <citation type="journal article" date="2017" name="Nature">
        <title>Genome sequence of the progenitor of the wheat D genome Aegilops tauschii.</title>
        <authorList>
            <person name="Luo M.C."/>
            <person name="Gu Y.Q."/>
            <person name="Puiu D."/>
            <person name="Wang H."/>
            <person name="Twardziok S.O."/>
            <person name="Deal K.R."/>
            <person name="Huo N."/>
            <person name="Zhu T."/>
            <person name="Wang L."/>
            <person name="Wang Y."/>
            <person name="McGuire P.E."/>
            <person name="Liu S."/>
            <person name="Long H."/>
            <person name="Ramasamy R.K."/>
            <person name="Rodriguez J.C."/>
            <person name="Van S.L."/>
            <person name="Yuan L."/>
            <person name="Wang Z."/>
            <person name="Xia Z."/>
            <person name="Xiao L."/>
            <person name="Anderson O.D."/>
            <person name="Ouyang S."/>
            <person name="Liang Y."/>
            <person name="Zimin A.V."/>
            <person name="Pertea G."/>
            <person name="Qi P."/>
            <person name="Bennetzen J.L."/>
            <person name="Dai X."/>
            <person name="Dawson M.W."/>
            <person name="Muller H.G."/>
            <person name="Kugler K."/>
            <person name="Rivarola-Duarte L."/>
            <person name="Spannagl M."/>
            <person name="Mayer K.F.X."/>
            <person name="Lu F.H."/>
            <person name="Bevan M.W."/>
            <person name="Leroy P."/>
            <person name="Li P."/>
            <person name="You F.M."/>
            <person name="Sun Q."/>
            <person name="Liu Z."/>
            <person name="Lyons E."/>
            <person name="Wicker T."/>
            <person name="Salzberg S.L."/>
            <person name="Devos K.M."/>
            <person name="Dvorak J."/>
        </authorList>
    </citation>
    <scope>NUCLEOTIDE SEQUENCE [LARGE SCALE GENOMIC DNA]</scope>
    <source>
        <strain evidence="2">cv. AL8/78</strain>
    </source>
</reference>
<dbReference type="Proteomes" id="UP000015105">
    <property type="component" value="Chromosome 4D"/>
</dbReference>
<keyword evidence="3" id="KW-1185">Reference proteome</keyword>
<sequence length="48" mass="5305">HPTFHLPARAGHRLNSHSLPGPRFPDLTAYRAQSPICFRNLTPPQCAG</sequence>
<accession>A0A453I1L3</accession>
<feature type="region of interest" description="Disordered" evidence="1">
    <location>
        <begin position="1"/>
        <end position="20"/>
    </location>
</feature>
<protein>
    <submittedName>
        <fullName evidence="2">Uncharacterized protein</fullName>
    </submittedName>
</protein>
<dbReference type="Gramene" id="AET4Gv20399000.2">
    <property type="protein sequence ID" value="AET4Gv20399000.2"/>
    <property type="gene ID" value="AET4Gv20399000"/>
</dbReference>
<proteinExistence type="predicted"/>
<evidence type="ECO:0000256" key="1">
    <source>
        <dbReference type="SAM" id="MobiDB-lite"/>
    </source>
</evidence>
<organism evidence="2 3">
    <name type="scientific">Aegilops tauschii subsp. strangulata</name>
    <name type="common">Goatgrass</name>
    <dbReference type="NCBI Taxonomy" id="200361"/>
    <lineage>
        <taxon>Eukaryota</taxon>
        <taxon>Viridiplantae</taxon>
        <taxon>Streptophyta</taxon>
        <taxon>Embryophyta</taxon>
        <taxon>Tracheophyta</taxon>
        <taxon>Spermatophyta</taxon>
        <taxon>Magnoliopsida</taxon>
        <taxon>Liliopsida</taxon>
        <taxon>Poales</taxon>
        <taxon>Poaceae</taxon>
        <taxon>BOP clade</taxon>
        <taxon>Pooideae</taxon>
        <taxon>Triticodae</taxon>
        <taxon>Triticeae</taxon>
        <taxon>Triticinae</taxon>
        <taxon>Aegilops</taxon>
    </lineage>
</organism>
<name>A0A453I1L3_AEGTS</name>
<dbReference type="EnsemblPlants" id="AET4Gv20399000.2">
    <property type="protein sequence ID" value="AET4Gv20399000.2"/>
    <property type="gene ID" value="AET4Gv20399000"/>
</dbReference>
<evidence type="ECO:0000313" key="3">
    <source>
        <dbReference type="Proteomes" id="UP000015105"/>
    </source>
</evidence>
<reference evidence="2" key="4">
    <citation type="submission" date="2019-03" db="UniProtKB">
        <authorList>
            <consortium name="EnsemblPlants"/>
        </authorList>
    </citation>
    <scope>IDENTIFICATION</scope>
</reference>
<dbReference type="AlphaFoldDB" id="A0A453I1L3"/>
<evidence type="ECO:0000313" key="2">
    <source>
        <dbReference type="EnsemblPlants" id="AET4Gv20399000.2"/>
    </source>
</evidence>
<reference evidence="3" key="1">
    <citation type="journal article" date="2014" name="Science">
        <title>Ancient hybridizations among the ancestral genomes of bread wheat.</title>
        <authorList>
            <consortium name="International Wheat Genome Sequencing Consortium,"/>
            <person name="Marcussen T."/>
            <person name="Sandve S.R."/>
            <person name="Heier L."/>
            <person name="Spannagl M."/>
            <person name="Pfeifer M."/>
            <person name="Jakobsen K.S."/>
            <person name="Wulff B.B."/>
            <person name="Steuernagel B."/>
            <person name="Mayer K.F."/>
            <person name="Olsen O.A."/>
        </authorList>
    </citation>
    <scope>NUCLEOTIDE SEQUENCE [LARGE SCALE GENOMIC DNA]</scope>
    <source>
        <strain evidence="3">cv. AL8/78</strain>
    </source>
</reference>
<reference evidence="2" key="5">
    <citation type="journal article" date="2021" name="G3 (Bethesda)">
        <title>Aegilops tauschii genome assembly Aet v5.0 features greater sequence contiguity and improved annotation.</title>
        <authorList>
            <person name="Wang L."/>
            <person name="Zhu T."/>
            <person name="Rodriguez J.C."/>
            <person name="Deal K.R."/>
            <person name="Dubcovsky J."/>
            <person name="McGuire P.E."/>
            <person name="Lux T."/>
            <person name="Spannagl M."/>
            <person name="Mayer K.F.X."/>
            <person name="Baldrich P."/>
            <person name="Meyers B.C."/>
            <person name="Huo N."/>
            <person name="Gu Y.Q."/>
            <person name="Zhou H."/>
            <person name="Devos K.M."/>
            <person name="Bennetzen J.L."/>
            <person name="Unver T."/>
            <person name="Budak H."/>
            <person name="Gulick P.J."/>
            <person name="Galiba G."/>
            <person name="Kalapos B."/>
            <person name="Nelson D.R."/>
            <person name="Li P."/>
            <person name="You F.M."/>
            <person name="Luo M.C."/>
            <person name="Dvorak J."/>
        </authorList>
    </citation>
    <scope>NUCLEOTIDE SEQUENCE [LARGE SCALE GENOMIC DNA]</scope>
    <source>
        <strain evidence="2">cv. AL8/78</strain>
    </source>
</reference>